<dbReference type="EC" id="3.2.1.14" evidence="3"/>
<dbReference type="Proteomes" id="UP000245956">
    <property type="component" value="Unassembled WGS sequence"/>
</dbReference>
<feature type="transmembrane region" description="Helical" evidence="7">
    <location>
        <begin position="1567"/>
        <end position="1588"/>
    </location>
</feature>
<evidence type="ECO:0000259" key="9">
    <source>
        <dbReference type="PROSITE" id="PS50941"/>
    </source>
</evidence>
<evidence type="ECO:0000256" key="6">
    <source>
        <dbReference type="SAM" id="MobiDB-lite"/>
    </source>
</evidence>
<proteinExistence type="inferred from homology"/>
<evidence type="ECO:0000256" key="5">
    <source>
        <dbReference type="PROSITE-ProRule" id="PRU00261"/>
    </source>
</evidence>
<keyword evidence="7" id="KW-0812">Transmembrane</keyword>
<keyword evidence="4 5" id="KW-0147">Chitin-binding</keyword>
<dbReference type="PROSITE" id="PS51910">
    <property type="entry name" value="GH18_2"/>
    <property type="match status" value="1"/>
</dbReference>
<dbReference type="InterPro" id="IPR001223">
    <property type="entry name" value="Glyco_hydro18_cat"/>
</dbReference>
<evidence type="ECO:0000259" key="10">
    <source>
        <dbReference type="PROSITE" id="PS51910"/>
    </source>
</evidence>
<dbReference type="CDD" id="cd00035">
    <property type="entry name" value="ChtBD1"/>
    <property type="match status" value="1"/>
</dbReference>
<feature type="region of interest" description="Disordered" evidence="6">
    <location>
        <begin position="1441"/>
        <end position="1490"/>
    </location>
</feature>
<feature type="region of interest" description="Disordered" evidence="6">
    <location>
        <begin position="1958"/>
        <end position="1982"/>
    </location>
</feature>
<feature type="compositionally biased region" description="Low complexity" evidence="6">
    <location>
        <begin position="1189"/>
        <end position="1224"/>
    </location>
</feature>
<dbReference type="Gene3D" id="1.20.1250.20">
    <property type="entry name" value="MFS general substrate transporter like domains"/>
    <property type="match status" value="1"/>
</dbReference>
<comment type="similarity">
    <text evidence="2">Belongs to the glycosyl hydrolase 18 family. Chitinase class V subfamily.</text>
</comment>
<feature type="transmembrane region" description="Helical" evidence="7">
    <location>
        <begin position="1629"/>
        <end position="1655"/>
    </location>
</feature>
<dbReference type="InterPro" id="IPR020846">
    <property type="entry name" value="MFS_dom"/>
</dbReference>
<dbReference type="InterPro" id="IPR036259">
    <property type="entry name" value="MFS_trans_sf"/>
</dbReference>
<sequence length="1982" mass="216558">MRCPEPDQPDVMPGPWAYTDLETQSPLTLLEIKGLRLFMENGGVLRSGRQYTCDEFPPASWIEGGDGPGRPATANGDSGGSEANTYCAPAGQSGTCRHPHPYRVRSEQDWQGVIHSTLGRRLRILIKNEFGLAQFESNDAARFRLSLVNHPGIGPARVYWRDDDDHEHGEDVIATSISSPSRIREILASGQVLSEADYKAMGYVFDEVVIVNDTETFVHLAGEGLVPASLMEFQLEGIGRSDDKMTMTAAATEPSHTSVRNLMGLGPQGNLTASDVDESLARYSRVTQQEPTGNRTDILAVGTEYTIGQLRKGYNTTENRTLAWSQSKNSPGSGPKASAGFKKASELIPLPHPLLGGCSEKFSPLGMLKLRTRSCGPSCISNCDAKAMCGIDSADGKTPCGLNLCCGFYGWCGIEAAHCVDADPRYGKTPCQQGFGSCEVKKVPTCSKSSGSGRRHIGYYQGWNTRERACDKVWPRQINTRGLTHLYYAFAYFHPTTFQMMPMHEGDVPLYGEFTSLKRNGLQTWIAVGGWAFNAPGPTQHAFSDMVSSAENRAAFISSLTRFMETYGFQGVDIDWEYPSEPTRGGRKEDAANFVLLVKEMKTAFQHKLFGIRVALAPDYSYLRGFRPGEMQEYVDFFGFMSYDLHGPWDTDVRALGSIVRPQTDVTDIKKDLLPLVYDDVELSKINLGLAYYGRTYTLADPTCGKIGCGFVPGKGGSSGNCTRSTGILSLSEIRRLVDEERAKPYLNSTAMVKYFTYAGSSWVGYDDSETLEMKRAFAEENCLGGTMIWSIDFDPETGGGEGPNENVSPESATVIPMAHTTVPRGSTFTLGLGAATDLPALPHDGNQNTPKGPGEAKCSSCSFFRLITSTCCGTGGSLGNPILISPGLPLPMDVPLPSGFIPNQPFIDRDGNSVPSGVPLPKETVIPRGTSFPSPFTIPAGQPFREGEGDDAVNNSTTIWISPNIWDSDHPQLKCFPPCTFVLPPWPNISTTLEYPRITWVDDDKKTKTTITFPIITKSSWPVETVVVDDDDPKNTKRLRTSTPVPRTTTWPPRTWSDHNGRKHTTTPTLPGPIPPPATMSLPLITIAVGAPFPLPSGCMVPCPPGKGDDPDNSGDSQEGDDPDTDEGDDPDTDEGDDPENDEGDEVSLPPPDEGDGEDEGDDVCEPSDSPTDGEPDDQYDPEDPVISSASTTSSYQSTRTTSSERSTPRTTTTTATIKPAPTRKWETPNFPESSSRCFHGGQWSHRGRLIQAIEHFCGDFENRAVYSGYSVEKTEDFNSSPPHWEAADMRVVMNLSIKKGCEWVVDQAQCREELRKPVDLCDMEGENHKHGGTLENNCIKWSIDPQGWLDDHERPLPQPTPKAIIAGIIAPAMEALAQCPAPATLAGTRLVNYATFTFSELATLIFVFFAFPQADASSSSSPRHVSPSFALNDTFITTASPPPPSRSLPSSSTEATMSDLELDTEPPSEEDAPLLDDDYERPDEPLPTRPRIKAKRWQAKTPGTIVLLAATLKFCITSSGMLMLIPLYRLIEDAVCHAWYEDDGPDIIDEMKCKGDEVQSRLAFLLGWVGLVNAIMTLIVAFPYGILADRIGRKPTAFMAYGSVAVSFGFAPFMLNVMKKAVRENPYLLMTGSLFLLFGGGVPVLLNTLYAMAADVSSEKEKAASFLYLTFGATAGGLVGPLLAGLLMEKYGPWVPIYVVIFITPFMLCVFFFIPETLVVQEGKAKHKHDRPLLEDLKEHLSNGIRDLRKSLDMIKNVNIPLVLLTFLFQSARFAAYTSTLAQYISKHFGWKLAETSLLLSPLGVLNLVLLAGLPKVSQILMSPRFRFTIFGKDLFLTQVSTLLIIAGALIEGFSHNVVLFLIGLFIGTFGAADSPLARATVTHYVDPEFTSRLYALIGMIEVLGSFIGGPVLAFFFDQGLRRKGIWMGLPWFYIAFLCSIALTALMFVKPPNKSLDDEGEGLGGERSNRSAAGSHLHPE</sequence>
<dbReference type="Gene3D" id="3.20.20.80">
    <property type="entry name" value="Glycosidases"/>
    <property type="match status" value="1"/>
</dbReference>
<dbReference type="PANTHER" id="PTHR11177:SF317">
    <property type="entry name" value="CHITINASE 12-RELATED"/>
    <property type="match status" value="1"/>
</dbReference>
<keyword evidence="7" id="KW-1133">Transmembrane helix</keyword>
<evidence type="ECO:0000313" key="13">
    <source>
        <dbReference type="Proteomes" id="UP000245956"/>
    </source>
</evidence>
<keyword evidence="5" id="KW-1015">Disulfide bond</keyword>
<dbReference type="GO" id="GO:0022857">
    <property type="term" value="F:transmembrane transporter activity"/>
    <property type="evidence" value="ECO:0007669"/>
    <property type="project" value="InterPro"/>
</dbReference>
<feature type="transmembrane region" description="Helical" evidence="7">
    <location>
        <begin position="1931"/>
        <end position="1951"/>
    </location>
</feature>
<keyword evidence="14" id="KW-1185">Reference proteome</keyword>
<comment type="caution">
    <text evidence="12">The sequence shown here is derived from an EMBL/GenBank/DDBJ whole genome shotgun (WGS) entry which is preliminary data.</text>
</comment>
<dbReference type="Gene3D" id="3.10.50.10">
    <property type="match status" value="1"/>
</dbReference>
<comment type="subcellular location">
    <subcellularLocation>
        <location evidence="1">Membrane</location>
        <topology evidence="1">Multi-pass membrane protein</topology>
    </subcellularLocation>
</comment>
<evidence type="ECO:0000256" key="4">
    <source>
        <dbReference type="ARBA" id="ARBA00022669"/>
    </source>
</evidence>
<evidence type="ECO:0000256" key="3">
    <source>
        <dbReference type="ARBA" id="ARBA00012729"/>
    </source>
</evidence>
<reference evidence="12 13" key="2">
    <citation type="journal article" date="2016" name="Front. Microbiol.">
        <title>Genome and transcriptome sequences reveal the specific parasitism of the nematophagous Purpureocillium lilacinum 36-1.</title>
        <authorList>
            <person name="Xie J."/>
            <person name="Li S."/>
            <person name="Mo C."/>
            <person name="Xiao X."/>
            <person name="Peng D."/>
            <person name="Wang G."/>
            <person name="Xiao Y."/>
        </authorList>
    </citation>
    <scope>NUCLEOTIDE SEQUENCE [LARGE SCALE GENOMIC DNA]</scope>
    <source>
        <strain evidence="12 13">36-1</strain>
    </source>
</reference>
<feature type="domain" description="GH18" evidence="10">
    <location>
        <begin position="454"/>
        <end position="815"/>
    </location>
</feature>
<feature type="transmembrane region" description="Helical" evidence="7">
    <location>
        <begin position="1696"/>
        <end position="1716"/>
    </location>
</feature>
<feature type="transmembrane region" description="Helical" evidence="7">
    <location>
        <begin position="1760"/>
        <end position="1778"/>
    </location>
</feature>
<feature type="domain" description="Chitin-binding type-1" evidence="9">
    <location>
        <begin position="386"/>
        <end position="440"/>
    </location>
</feature>
<name>A0A2U3E5H6_PURLI</name>
<feature type="transmembrane region" description="Helical" evidence="7">
    <location>
        <begin position="1507"/>
        <end position="1527"/>
    </location>
</feature>
<feature type="region of interest" description="Disordered" evidence="6">
    <location>
        <begin position="61"/>
        <end position="85"/>
    </location>
</feature>
<dbReference type="PANTHER" id="PTHR11177">
    <property type="entry name" value="CHITINASE"/>
    <property type="match status" value="1"/>
</dbReference>
<feature type="disulfide bond" evidence="5">
    <location>
        <begin position="405"/>
        <end position="419"/>
    </location>
</feature>
<dbReference type="SUPFAM" id="SSF54556">
    <property type="entry name" value="Chitinase insertion domain"/>
    <property type="match status" value="1"/>
</dbReference>
<feature type="domain" description="Major facilitator superfamily (MFS) profile" evidence="8">
    <location>
        <begin position="1508"/>
        <end position="1956"/>
    </location>
</feature>
<gene>
    <name evidence="12" type="ORF">PCL_00687</name>
    <name evidence="11" type="ORF">Purlil1_1914</name>
</gene>
<dbReference type="GO" id="GO:0008843">
    <property type="term" value="F:endochitinase activity"/>
    <property type="evidence" value="ECO:0007669"/>
    <property type="project" value="UniProtKB-EC"/>
</dbReference>
<feature type="transmembrane region" description="Helical" evidence="7">
    <location>
        <begin position="1600"/>
        <end position="1617"/>
    </location>
</feature>
<evidence type="ECO:0000313" key="14">
    <source>
        <dbReference type="Proteomes" id="UP001287286"/>
    </source>
</evidence>
<dbReference type="EMBL" id="JAWRVI010000005">
    <property type="protein sequence ID" value="KAK4093580.1"/>
    <property type="molecule type" value="Genomic_DNA"/>
</dbReference>
<feature type="disulfide bond" evidence="5">
    <location>
        <begin position="400"/>
        <end position="412"/>
    </location>
</feature>
<dbReference type="EMBL" id="LCWV01000011">
    <property type="protein sequence ID" value="PWI69775.1"/>
    <property type="molecule type" value="Genomic_DNA"/>
</dbReference>
<dbReference type="InterPro" id="IPR001002">
    <property type="entry name" value="Chitin-bd_1"/>
</dbReference>
<feature type="region of interest" description="Disordered" evidence="6">
    <location>
        <begin position="1029"/>
        <end position="1077"/>
    </location>
</feature>
<dbReference type="InterPro" id="IPR029070">
    <property type="entry name" value="Chitinase_insertion_sf"/>
</dbReference>
<comment type="caution">
    <text evidence="5">Lacks conserved residue(s) required for the propagation of feature annotation.</text>
</comment>
<evidence type="ECO:0000313" key="11">
    <source>
        <dbReference type="EMBL" id="KAK4093580.1"/>
    </source>
</evidence>
<reference evidence="11" key="3">
    <citation type="submission" date="2023-11" db="EMBL/GenBank/DDBJ databases">
        <authorList>
            <person name="Beijen E."/>
            <person name="Ohm R.A."/>
        </authorList>
    </citation>
    <scope>NUCLEOTIDE SEQUENCE</scope>
    <source>
        <strain evidence="11">CBS 150709</strain>
    </source>
</reference>
<dbReference type="GO" id="GO:0005975">
    <property type="term" value="P:carbohydrate metabolic process"/>
    <property type="evidence" value="ECO:0007669"/>
    <property type="project" value="InterPro"/>
</dbReference>
<dbReference type="SMART" id="SM00636">
    <property type="entry name" value="Glyco_18"/>
    <property type="match status" value="1"/>
</dbReference>
<organism evidence="12 13">
    <name type="scientific">Purpureocillium lilacinum</name>
    <name type="common">Paecilomyces lilacinus</name>
    <dbReference type="NCBI Taxonomy" id="33203"/>
    <lineage>
        <taxon>Eukaryota</taxon>
        <taxon>Fungi</taxon>
        <taxon>Dikarya</taxon>
        <taxon>Ascomycota</taxon>
        <taxon>Pezizomycotina</taxon>
        <taxon>Sordariomycetes</taxon>
        <taxon>Hypocreomycetidae</taxon>
        <taxon>Hypocreales</taxon>
        <taxon>Ophiocordycipitaceae</taxon>
        <taxon>Purpureocillium</taxon>
    </lineage>
</organism>
<feature type="compositionally biased region" description="Acidic residues" evidence="6">
    <location>
        <begin position="1462"/>
        <end position="1483"/>
    </location>
</feature>
<reference evidence="12" key="1">
    <citation type="submission" date="2015-05" db="EMBL/GenBank/DDBJ databases">
        <authorList>
            <person name="Wang D.B."/>
            <person name="Wang M."/>
        </authorList>
    </citation>
    <scope>NUCLEOTIDE SEQUENCE</scope>
    <source>
        <strain evidence="12">36-1</strain>
    </source>
</reference>
<dbReference type="InterPro" id="IPR036861">
    <property type="entry name" value="Endochitinase-like_sf"/>
</dbReference>
<dbReference type="PROSITE" id="PS50850">
    <property type="entry name" value="MFS"/>
    <property type="match status" value="1"/>
</dbReference>
<feature type="transmembrane region" description="Helical" evidence="7">
    <location>
        <begin position="1798"/>
        <end position="1816"/>
    </location>
</feature>
<dbReference type="InterPro" id="IPR050314">
    <property type="entry name" value="Glycosyl_Hydrlase_18"/>
</dbReference>
<dbReference type="InterPro" id="IPR011701">
    <property type="entry name" value="MFS"/>
</dbReference>
<dbReference type="CDD" id="cd06174">
    <property type="entry name" value="MFS"/>
    <property type="match status" value="1"/>
</dbReference>
<dbReference type="SUPFAM" id="SSF103473">
    <property type="entry name" value="MFS general substrate transporter"/>
    <property type="match status" value="1"/>
</dbReference>
<feature type="compositionally biased region" description="Acidic residues" evidence="6">
    <location>
        <begin position="1119"/>
        <end position="1147"/>
    </location>
</feature>
<accession>A0A2U3E5H6</accession>
<feature type="transmembrane region" description="Helical" evidence="7">
    <location>
        <begin position="1896"/>
        <end position="1919"/>
    </location>
</feature>
<keyword evidence="7" id="KW-0472">Membrane</keyword>
<feature type="transmembrane region" description="Helical" evidence="7">
    <location>
        <begin position="1837"/>
        <end position="1853"/>
    </location>
</feature>
<dbReference type="Proteomes" id="UP001287286">
    <property type="component" value="Unassembled WGS sequence"/>
</dbReference>
<evidence type="ECO:0000313" key="12">
    <source>
        <dbReference type="EMBL" id="PWI69775.1"/>
    </source>
</evidence>
<dbReference type="Pfam" id="PF07690">
    <property type="entry name" value="MFS_1"/>
    <property type="match status" value="1"/>
</dbReference>
<dbReference type="Pfam" id="PF00704">
    <property type="entry name" value="Glyco_hydro_18"/>
    <property type="match status" value="1"/>
</dbReference>
<dbReference type="PROSITE" id="PS50941">
    <property type="entry name" value="CHIT_BIND_I_2"/>
    <property type="match status" value="1"/>
</dbReference>
<feature type="compositionally biased region" description="Low complexity" evidence="6">
    <location>
        <begin position="1042"/>
        <end position="1056"/>
    </location>
</feature>
<protein>
    <recommendedName>
        <fullName evidence="3">chitinase</fullName>
        <ecNumber evidence="3">3.2.1.14</ecNumber>
    </recommendedName>
</protein>
<feature type="compositionally biased region" description="Acidic residues" evidence="6">
    <location>
        <begin position="1154"/>
        <end position="1185"/>
    </location>
</feature>
<evidence type="ECO:0000256" key="2">
    <source>
        <dbReference type="ARBA" id="ARBA00008682"/>
    </source>
</evidence>
<feature type="transmembrane region" description="Helical" evidence="7">
    <location>
        <begin position="1667"/>
        <end position="1690"/>
    </location>
</feature>
<evidence type="ECO:0000259" key="8">
    <source>
        <dbReference type="PROSITE" id="PS50850"/>
    </source>
</evidence>
<dbReference type="GO" id="GO:0008061">
    <property type="term" value="F:chitin binding"/>
    <property type="evidence" value="ECO:0007669"/>
    <property type="project" value="UniProtKB-UniRule"/>
</dbReference>
<feature type="transmembrane region" description="Helical" evidence="7">
    <location>
        <begin position="1859"/>
        <end position="1875"/>
    </location>
</feature>
<evidence type="ECO:0000256" key="1">
    <source>
        <dbReference type="ARBA" id="ARBA00004141"/>
    </source>
</evidence>
<dbReference type="Gene3D" id="3.30.60.10">
    <property type="entry name" value="Endochitinase-like"/>
    <property type="match status" value="1"/>
</dbReference>
<dbReference type="InterPro" id="IPR017853">
    <property type="entry name" value="GH"/>
</dbReference>
<evidence type="ECO:0000256" key="7">
    <source>
        <dbReference type="SAM" id="Phobius"/>
    </source>
</evidence>
<dbReference type="SUPFAM" id="SSF51445">
    <property type="entry name" value="(Trans)glycosidases"/>
    <property type="match status" value="1"/>
</dbReference>
<dbReference type="GO" id="GO:0006032">
    <property type="term" value="P:chitin catabolic process"/>
    <property type="evidence" value="ECO:0007669"/>
    <property type="project" value="TreeGrafter"/>
</dbReference>
<feature type="region of interest" description="Disordered" evidence="6">
    <location>
        <begin position="1101"/>
        <end position="1237"/>
    </location>
</feature>
<dbReference type="GO" id="GO:0005576">
    <property type="term" value="C:extracellular region"/>
    <property type="evidence" value="ECO:0007669"/>
    <property type="project" value="TreeGrafter"/>
</dbReference>
<dbReference type="GO" id="GO:0016020">
    <property type="term" value="C:membrane"/>
    <property type="evidence" value="ECO:0007669"/>
    <property type="project" value="UniProtKB-SubCell"/>
</dbReference>
<reference evidence="11 14" key="4">
    <citation type="journal article" date="2024" name="Microbiol. Resour. Announc.">
        <title>Genome annotations for the ascomycete fungi Trichoderma harzianum, Trichoderma aggressivum, and Purpureocillium lilacinum.</title>
        <authorList>
            <person name="Beijen E.P.W."/>
            <person name="Ohm R.A."/>
        </authorList>
    </citation>
    <scope>NUCLEOTIDE SEQUENCE [LARGE SCALE GENOMIC DNA]</scope>
    <source>
        <strain evidence="11 14">CBS 150709</strain>
    </source>
</reference>
<dbReference type="InterPro" id="IPR011583">
    <property type="entry name" value="Chitinase_II/V-like_cat"/>
</dbReference>